<comment type="caution">
    <text evidence="2">The sequence shown here is derived from an EMBL/GenBank/DDBJ whole genome shotgun (WGS) entry which is preliminary data.</text>
</comment>
<evidence type="ECO:0000256" key="1">
    <source>
        <dbReference type="SAM" id="Coils"/>
    </source>
</evidence>
<evidence type="ECO:0000313" key="3">
    <source>
        <dbReference type="Proteomes" id="UP000737171"/>
    </source>
</evidence>
<name>A0ABX2ESW4_9BURK</name>
<gene>
    <name evidence="2" type="ORF">HLB44_31775</name>
</gene>
<feature type="coiled-coil region" evidence="1">
    <location>
        <begin position="117"/>
        <end position="158"/>
    </location>
</feature>
<reference evidence="2 3" key="1">
    <citation type="submission" date="2020-05" db="EMBL/GenBank/DDBJ databases">
        <title>Aquincola sp. isolate from soil.</title>
        <authorList>
            <person name="Han J."/>
            <person name="Kim D.-U."/>
        </authorList>
    </citation>
    <scope>NUCLEOTIDE SEQUENCE [LARGE SCALE GENOMIC DNA]</scope>
    <source>
        <strain evidence="2 3">S2</strain>
    </source>
</reference>
<dbReference type="PROSITE" id="PS51257">
    <property type="entry name" value="PROKAR_LIPOPROTEIN"/>
    <property type="match status" value="1"/>
</dbReference>
<dbReference type="Pfam" id="PF10973">
    <property type="entry name" value="DUF2799"/>
    <property type="match status" value="1"/>
</dbReference>
<dbReference type="Proteomes" id="UP000737171">
    <property type="component" value="Unassembled WGS sequence"/>
</dbReference>
<evidence type="ECO:0000313" key="2">
    <source>
        <dbReference type="EMBL" id="NRF71576.1"/>
    </source>
</evidence>
<accession>A0ABX2ESW4</accession>
<dbReference type="EMBL" id="JABRWJ010000012">
    <property type="protein sequence ID" value="NRF71576.1"/>
    <property type="molecule type" value="Genomic_DNA"/>
</dbReference>
<proteinExistence type="predicted"/>
<dbReference type="InterPro" id="IPR021242">
    <property type="entry name" value="DUF2799"/>
</dbReference>
<dbReference type="RefSeq" id="WP_173133047.1">
    <property type="nucleotide sequence ID" value="NZ_JABRWJ010000012.1"/>
</dbReference>
<keyword evidence="3" id="KW-1185">Reference proteome</keyword>
<protein>
    <submittedName>
        <fullName evidence="2">DUF2799 domain-containing protein</fullName>
    </submittedName>
</protein>
<keyword evidence="1" id="KW-0175">Coiled coil</keyword>
<organism evidence="2 3">
    <name type="scientific">Pseudaquabacterium terrae</name>
    <dbReference type="NCBI Taxonomy" id="2732868"/>
    <lineage>
        <taxon>Bacteria</taxon>
        <taxon>Pseudomonadati</taxon>
        <taxon>Pseudomonadota</taxon>
        <taxon>Betaproteobacteria</taxon>
        <taxon>Burkholderiales</taxon>
        <taxon>Sphaerotilaceae</taxon>
        <taxon>Pseudaquabacterium</taxon>
    </lineage>
</organism>
<sequence length="174" mass="19375">MKAAALLCAAAALSGCATLSDKECRRADWRAIGQSDGVAGWGISRLDEHAKACREVGVVPDPTAYARGREQGLQSYCQPQVGRTKGADGASYYGVCSGPAEAAFMRGYQVGKQIHDLKKLQDSNRRQRKELTDQLAKKDIKEDESKRIRRDLERLDHDDRRLQRLVEQAYQIPL</sequence>